<dbReference type="Proteomes" id="UP000235023">
    <property type="component" value="Unassembled WGS sequence"/>
</dbReference>
<dbReference type="EMBL" id="KZ559590">
    <property type="protein sequence ID" value="PLN77716.1"/>
    <property type="molecule type" value="Genomic_DNA"/>
</dbReference>
<name>A0A2J5HKV3_9EURO</name>
<feature type="region of interest" description="Disordered" evidence="1">
    <location>
        <begin position="115"/>
        <end position="143"/>
    </location>
</feature>
<evidence type="ECO:0000256" key="1">
    <source>
        <dbReference type="SAM" id="MobiDB-lite"/>
    </source>
</evidence>
<dbReference type="PROSITE" id="PS51257">
    <property type="entry name" value="PROKAR_LIPOPROTEIN"/>
    <property type="match status" value="1"/>
</dbReference>
<evidence type="ECO:0000313" key="2">
    <source>
        <dbReference type="EMBL" id="PLN77716.1"/>
    </source>
</evidence>
<keyword evidence="3" id="KW-1185">Reference proteome</keyword>
<protein>
    <submittedName>
        <fullName evidence="2">Uncharacterized protein</fullName>
    </submittedName>
</protein>
<reference evidence="3" key="1">
    <citation type="submission" date="2017-12" db="EMBL/GenBank/DDBJ databases">
        <authorList>
            <consortium name="DOE Joint Genome Institute"/>
            <person name="Mondo S.J."/>
            <person name="Kjaerbolling I."/>
            <person name="Vesth T.C."/>
            <person name="Frisvad J.C."/>
            <person name="Nybo J.L."/>
            <person name="Theobald S."/>
            <person name="Kuo A."/>
            <person name="Bowyer P."/>
            <person name="Matsuda Y."/>
            <person name="Lyhne E.K."/>
            <person name="Kogle M.E."/>
            <person name="Clum A."/>
            <person name="Lipzen A."/>
            <person name="Salamov A."/>
            <person name="Ngan C.Y."/>
            <person name="Daum C."/>
            <person name="Chiniquy J."/>
            <person name="Barry K."/>
            <person name="LaButti K."/>
            <person name="Haridas S."/>
            <person name="Simmons B.A."/>
            <person name="Magnuson J.K."/>
            <person name="Mortensen U.H."/>
            <person name="Larsen T.O."/>
            <person name="Grigoriev I.V."/>
            <person name="Baker S.E."/>
            <person name="Andersen M.R."/>
            <person name="Nordberg H.P."/>
            <person name="Cantor M.N."/>
            <person name="Hua S.X."/>
        </authorList>
    </citation>
    <scope>NUCLEOTIDE SEQUENCE [LARGE SCALE GENOMIC DNA]</scope>
    <source>
        <strain evidence="3">IBT 19404</strain>
    </source>
</reference>
<accession>A0A2J5HKV3</accession>
<evidence type="ECO:0000313" key="3">
    <source>
        <dbReference type="Proteomes" id="UP000235023"/>
    </source>
</evidence>
<dbReference type="AlphaFoldDB" id="A0A2J5HKV3"/>
<sequence>MYRCPFCSQSTTAGCMGLADKGSRNKSSGHAEGRVGNCSENRPLLNIVRDGGVVVACGPYIVGFFPEYLLHVLHTTYIQAPVSTPPCQFWETDFADKREKTKKKKGGSLQYPEICLSEKKQKDQPNAGVEPATLRLRVSRSAD</sequence>
<dbReference type="OrthoDB" id="4526918at2759"/>
<organism evidence="2 3">
    <name type="scientific">Aspergillus taichungensis</name>
    <dbReference type="NCBI Taxonomy" id="482145"/>
    <lineage>
        <taxon>Eukaryota</taxon>
        <taxon>Fungi</taxon>
        <taxon>Dikarya</taxon>
        <taxon>Ascomycota</taxon>
        <taxon>Pezizomycotina</taxon>
        <taxon>Eurotiomycetes</taxon>
        <taxon>Eurotiomycetidae</taxon>
        <taxon>Eurotiales</taxon>
        <taxon>Aspergillaceae</taxon>
        <taxon>Aspergillus</taxon>
        <taxon>Aspergillus subgen. Circumdati</taxon>
    </lineage>
</organism>
<gene>
    <name evidence="2" type="ORF">BDW42DRAFT_155263</name>
</gene>
<proteinExistence type="predicted"/>